<reference evidence="4 5" key="1">
    <citation type="submission" date="2021-02" db="EMBL/GenBank/DDBJ databases">
        <title>Genome assembly of Pseudopithomyces chartarum.</title>
        <authorList>
            <person name="Jauregui R."/>
            <person name="Singh J."/>
            <person name="Voisey C."/>
        </authorList>
    </citation>
    <scope>NUCLEOTIDE SEQUENCE [LARGE SCALE GENOMIC DNA]</scope>
    <source>
        <strain evidence="4 5">AGR01</strain>
    </source>
</reference>
<dbReference type="Pfam" id="PF25130">
    <property type="entry name" value="DUF7820"/>
    <property type="match status" value="1"/>
</dbReference>
<feature type="domain" description="DUF7820" evidence="3">
    <location>
        <begin position="152"/>
        <end position="252"/>
    </location>
</feature>
<keyword evidence="5" id="KW-1185">Reference proteome</keyword>
<name>A0AAN6LZ99_9PLEO</name>
<evidence type="ECO:0000256" key="1">
    <source>
        <dbReference type="SAM" id="MobiDB-lite"/>
    </source>
</evidence>
<keyword evidence="2" id="KW-0472">Membrane</keyword>
<keyword evidence="2" id="KW-1133">Transmembrane helix</keyword>
<proteinExistence type="predicted"/>
<feature type="transmembrane region" description="Helical" evidence="2">
    <location>
        <begin position="113"/>
        <end position="134"/>
    </location>
</feature>
<feature type="region of interest" description="Disordered" evidence="1">
    <location>
        <begin position="242"/>
        <end position="305"/>
    </location>
</feature>
<dbReference type="Proteomes" id="UP001280581">
    <property type="component" value="Unassembled WGS sequence"/>
</dbReference>
<feature type="compositionally biased region" description="Low complexity" evidence="1">
    <location>
        <begin position="295"/>
        <end position="305"/>
    </location>
</feature>
<feature type="compositionally biased region" description="Low complexity" evidence="1">
    <location>
        <begin position="246"/>
        <end position="271"/>
    </location>
</feature>
<keyword evidence="2" id="KW-0812">Transmembrane</keyword>
<evidence type="ECO:0000259" key="3">
    <source>
        <dbReference type="Pfam" id="PF25130"/>
    </source>
</evidence>
<comment type="caution">
    <text evidence="4">The sequence shown here is derived from an EMBL/GenBank/DDBJ whole genome shotgun (WGS) entry which is preliminary data.</text>
</comment>
<evidence type="ECO:0000313" key="5">
    <source>
        <dbReference type="Proteomes" id="UP001280581"/>
    </source>
</evidence>
<accession>A0AAN6LZ99</accession>
<dbReference type="EMBL" id="WVTA01000004">
    <property type="protein sequence ID" value="KAK3213565.1"/>
    <property type="molecule type" value="Genomic_DNA"/>
</dbReference>
<protein>
    <recommendedName>
        <fullName evidence="3">DUF7820 domain-containing protein</fullName>
    </recommendedName>
</protein>
<dbReference type="InterPro" id="IPR056722">
    <property type="entry name" value="DUF7820"/>
</dbReference>
<sequence>MRYSWRTPKNTAIPTLPSILTFFPVGEDQRSSQQIARESADDRIGEGLEIVPIERSNTSCGKTVSPDTEEKEVLSTKLALRENSVKPLPPLPKTAWLLLAKAKWYKQPVRRRVLFLLGVQLGILLIIGLSLLSVKAHLMKRDGNEHHTDPVVTTNSKKVTPIPDGSFTLDLGYPRQQSVNCLSKNEESVSWICTSGVALNIEIQSQENPSRQQHLSIQSSRIIDQSLYGEQSFSISQASLAPIQDSTPPSTQPPTSSSLPTTEPSSSPNPNYLSSTHPPPQNPLHQKHPSPPMTAPGSATSTTPP</sequence>
<gene>
    <name evidence="4" type="ORF">GRF29_28g340577</name>
</gene>
<organism evidence="4 5">
    <name type="scientific">Pseudopithomyces chartarum</name>
    <dbReference type="NCBI Taxonomy" id="1892770"/>
    <lineage>
        <taxon>Eukaryota</taxon>
        <taxon>Fungi</taxon>
        <taxon>Dikarya</taxon>
        <taxon>Ascomycota</taxon>
        <taxon>Pezizomycotina</taxon>
        <taxon>Dothideomycetes</taxon>
        <taxon>Pleosporomycetidae</taxon>
        <taxon>Pleosporales</taxon>
        <taxon>Massarineae</taxon>
        <taxon>Didymosphaeriaceae</taxon>
        <taxon>Pseudopithomyces</taxon>
    </lineage>
</organism>
<evidence type="ECO:0000313" key="4">
    <source>
        <dbReference type="EMBL" id="KAK3213565.1"/>
    </source>
</evidence>
<dbReference type="AlphaFoldDB" id="A0AAN6LZ99"/>
<evidence type="ECO:0000256" key="2">
    <source>
        <dbReference type="SAM" id="Phobius"/>
    </source>
</evidence>